<name>A0A8T0HRN4_CERPU</name>
<keyword evidence="2" id="KW-1185">Reference proteome</keyword>
<dbReference type="AlphaFoldDB" id="A0A8T0HRN4"/>
<dbReference type="EMBL" id="CM026426">
    <property type="protein sequence ID" value="KAG0573622.1"/>
    <property type="molecule type" value="Genomic_DNA"/>
</dbReference>
<dbReference type="Proteomes" id="UP000822688">
    <property type="component" value="Chromosome V"/>
</dbReference>
<organism evidence="1 2">
    <name type="scientific">Ceratodon purpureus</name>
    <name type="common">Fire moss</name>
    <name type="synonym">Dicranum purpureum</name>
    <dbReference type="NCBI Taxonomy" id="3225"/>
    <lineage>
        <taxon>Eukaryota</taxon>
        <taxon>Viridiplantae</taxon>
        <taxon>Streptophyta</taxon>
        <taxon>Embryophyta</taxon>
        <taxon>Bryophyta</taxon>
        <taxon>Bryophytina</taxon>
        <taxon>Bryopsida</taxon>
        <taxon>Dicranidae</taxon>
        <taxon>Pseudoditrichales</taxon>
        <taxon>Ditrichaceae</taxon>
        <taxon>Ceratodon</taxon>
    </lineage>
</organism>
<comment type="caution">
    <text evidence="1">The sequence shown here is derived from an EMBL/GenBank/DDBJ whole genome shotgun (WGS) entry which is preliminary data.</text>
</comment>
<protein>
    <submittedName>
        <fullName evidence="1">Uncharacterized protein</fullName>
    </submittedName>
</protein>
<reference evidence="1" key="1">
    <citation type="submission" date="2020-06" db="EMBL/GenBank/DDBJ databases">
        <title>WGS assembly of Ceratodon purpureus strain R40.</title>
        <authorList>
            <person name="Carey S.B."/>
            <person name="Jenkins J."/>
            <person name="Shu S."/>
            <person name="Lovell J.T."/>
            <person name="Sreedasyam A."/>
            <person name="Maumus F."/>
            <person name="Tiley G.P."/>
            <person name="Fernandez-Pozo N."/>
            <person name="Barry K."/>
            <person name="Chen C."/>
            <person name="Wang M."/>
            <person name="Lipzen A."/>
            <person name="Daum C."/>
            <person name="Saski C.A."/>
            <person name="Payton A.C."/>
            <person name="Mcbreen J.C."/>
            <person name="Conrad R.E."/>
            <person name="Kollar L.M."/>
            <person name="Olsson S."/>
            <person name="Huttunen S."/>
            <person name="Landis J.B."/>
            <person name="Wickett N.J."/>
            <person name="Johnson M.G."/>
            <person name="Rensing S.A."/>
            <person name="Grimwood J."/>
            <person name="Schmutz J."/>
            <person name="Mcdaniel S.F."/>
        </authorList>
    </citation>
    <scope>NUCLEOTIDE SEQUENCE</scope>
    <source>
        <strain evidence="1">R40</strain>
    </source>
</reference>
<evidence type="ECO:0000313" key="1">
    <source>
        <dbReference type="EMBL" id="KAG0573622.1"/>
    </source>
</evidence>
<accession>A0A8T0HRN4</accession>
<gene>
    <name evidence="1" type="ORF">KC19_VG194400</name>
</gene>
<sequence>MKTLLSSNEEEDEAVEEAYHTFSSSDPYMTSELEIEIYVAICDEMDIQADRDGFDTLPDEKKLDYLLNRELEYERKCKKRLAEEVARAQWISDKRRNIVCSDSPGGMRGVVSSVIPEIGNTSGEADMYDEPGPGEYGNTELELGGASVRSLVDVLRVTKMGMVSLKRAGGSGDGLEVPTSPTLMTSLKLNKKPLEIPHGNDYCNWLTLEIHHARNVPNHCENFTLYLLSEVFS</sequence>
<evidence type="ECO:0000313" key="2">
    <source>
        <dbReference type="Proteomes" id="UP000822688"/>
    </source>
</evidence>
<proteinExistence type="predicted"/>